<comment type="similarity">
    <text evidence="2">Belongs to the plant ACBP60 protein family.</text>
</comment>
<keyword evidence="13" id="KW-1185">Reference proteome</keyword>
<dbReference type="GO" id="GO:0005634">
    <property type="term" value="C:nucleus"/>
    <property type="evidence" value="ECO:0007669"/>
    <property type="project" value="UniProtKB-SubCell"/>
</dbReference>
<gene>
    <name evidence="12" type="ORF">LVIROSA_LOCUS29379</name>
</gene>
<feature type="region of interest" description="Disordered" evidence="8">
    <location>
        <begin position="47"/>
        <end position="77"/>
    </location>
</feature>
<dbReference type="GO" id="GO:0005516">
    <property type="term" value="F:calmodulin binding"/>
    <property type="evidence" value="ECO:0007669"/>
    <property type="project" value="InterPro"/>
</dbReference>
<feature type="domain" description="Calmodulin binding protein central" evidence="10">
    <location>
        <begin position="302"/>
        <end position="367"/>
    </location>
</feature>
<evidence type="ECO:0000256" key="7">
    <source>
        <dbReference type="ARBA" id="ARBA00023242"/>
    </source>
</evidence>
<accession>A0AAU9NZQ2</accession>
<evidence type="ECO:0000313" key="12">
    <source>
        <dbReference type="EMBL" id="CAH1443471.1"/>
    </source>
</evidence>
<evidence type="ECO:0000259" key="9">
    <source>
        <dbReference type="Pfam" id="PF07887"/>
    </source>
</evidence>
<evidence type="ECO:0000259" key="11">
    <source>
        <dbReference type="Pfam" id="PF20452"/>
    </source>
</evidence>
<keyword evidence="4" id="KW-0238">DNA-binding</keyword>
<evidence type="ECO:0000313" key="13">
    <source>
        <dbReference type="Proteomes" id="UP001157418"/>
    </source>
</evidence>
<evidence type="ECO:0000259" key="10">
    <source>
        <dbReference type="Pfam" id="PF20451"/>
    </source>
</evidence>
<organism evidence="12 13">
    <name type="scientific">Lactuca virosa</name>
    <dbReference type="NCBI Taxonomy" id="75947"/>
    <lineage>
        <taxon>Eukaryota</taxon>
        <taxon>Viridiplantae</taxon>
        <taxon>Streptophyta</taxon>
        <taxon>Embryophyta</taxon>
        <taxon>Tracheophyta</taxon>
        <taxon>Spermatophyta</taxon>
        <taxon>Magnoliopsida</taxon>
        <taxon>eudicotyledons</taxon>
        <taxon>Gunneridae</taxon>
        <taxon>Pentapetalae</taxon>
        <taxon>asterids</taxon>
        <taxon>campanulids</taxon>
        <taxon>Asterales</taxon>
        <taxon>Asteraceae</taxon>
        <taxon>Cichorioideae</taxon>
        <taxon>Cichorieae</taxon>
        <taxon>Lactucinae</taxon>
        <taxon>Lactuca</taxon>
    </lineage>
</organism>
<feature type="region of interest" description="Disordered" evidence="8">
    <location>
        <begin position="458"/>
        <end position="480"/>
    </location>
</feature>
<keyword evidence="5" id="KW-0010">Activator</keyword>
<dbReference type="GO" id="GO:0080142">
    <property type="term" value="P:regulation of salicylic acid biosynthetic process"/>
    <property type="evidence" value="ECO:0007669"/>
    <property type="project" value="TreeGrafter"/>
</dbReference>
<evidence type="ECO:0000256" key="2">
    <source>
        <dbReference type="ARBA" id="ARBA00007214"/>
    </source>
</evidence>
<name>A0AAU9NZQ2_9ASTR</name>
<reference evidence="12 13" key="1">
    <citation type="submission" date="2022-01" db="EMBL/GenBank/DDBJ databases">
        <authorList>
            <person name="Xiong W."/>
            <person name="Schranz E."/>
        </authorList>
    </citation>
    <scope>NUCLEOTIDE SEQUENCE [LARGE SCALE GENOMIC DNA]</scope>
</reference>
<dbReference type="GO" id="GO:0043565">
    <property type="term" value="F:sequence-specific DNA binding"/>
    <property type="evidence" value="ECO:0007669"/>
    <property type="project" value="TreeGrafter"/>
</dbReference>
<dbReference type="InterPro" id="IPR046829">
    <property type="entry name" value="Calmod_bind_C"/>
</dbReference>
<dbReference type="Pfam" id="PF20452">
    <property type="entry name" value="Calmod_bind_C"/>
    <property type="match status" value="1"/>
</dbReference>
<evidence type="ECO:0000256" key="6">
    <source>
        <dbReference type="ARBA" id="ARBA00023163"/>
    </source>
</evidence>
<keyword evidence="3" id="KW-0805">Transcription regulation</keyword>
<evidence type="ECO:0000256" key="8">
    <source>
        <dbReference type="SAM" id="MobiDB-lite"/>
    </source>
</evidence>
<comment type="caution">
    <text evidence="12">The sequence shown here is derived from an EMBL/GenBank/DDBJ whole genome shotgun (WGS) entry which is preliminary data.</text>
</comment>
<dbReference type="InterPro" id="IPR046830">
    <property type="entry name" value="Calmod_bind_M"/>
</dbReference>
<dbReference type="PANTHER" id="PTHR31713">
    <property type="entry name" value="OS02G0177800 PROTEIN"/>
    <property type="match status" value="1"/>
</dbReference>
<keyword evidence="7" id="KW-0539">Nucleus</keyword>
<dbReference type="InterPro" id="IPR046831">
    <property type="entry name" value="Calmodulin_bind_N"/>
</dbReference>
<evidence type="ECO:0000256" key="3">
    <source>
        <dbReference type="ARBA" id="ARBA00023015"/>
    </source>
</evidence>
<dbReference type="InterPro" id="IPR012416">
    <property type="entry name" value="CBP60"/>
</dbReference>
<feature type="domain" description="Calmodulin binding protein C-terminal" evidence="11">
    <location>
        <begin position="373"/>
        <end position="435"/>
    </location>
</feature>
<sequence length="609" mass="68978">MSEFRSLLPSPLPSTRHRCTNPDIVRQALKFKVSVVGESDLTLTKHHRRWHTKIMSQKKPSPPPEQPSASSSDVGVRRKRPSFRNVVLEVMNFRKFSKYMEPILEPLIRKVVKEEVESALEKHMSAMNWDIENKKDSFAPRRLQLQFLSNLSLPVFTGTRIEGGDCNTLKVALIDACTGKTVPSGIGSSATVEIVVLEGDFDSIEGDNWTVDEFNSNIVRERQGKKPLLLGNVCLKLEQGIGLVGDLSFTDNSSWTRSRKFRLGARVLDNCDGDRVREAKSESFVVRDHRGELYKKHHPPYLSDEVWRLEKIGKEGAFHKRLNKDSIKTVKDFLALSYLDPKRLRKILGSGMSTKMWETTVEHAKSCVVDDKKLYLYCPRSLNRNGVVFNVVGQLLGLLSDSKYVAIEKLSEVERAEAHKLVISAFQHPEKIVPYDDEASLRTGTCSISEDIYPSNTKMITTRDPESSKITTPHKKGRFDYPQMITSSPEAMPSIYSVLGIDSTDEYGLQSMESDDLRFDQPLNLVSDTLICDSGTLKSHDDDDEDMQYFGTSSSSQKVDLECAVDGFFFPHSAIGKAQRRWKIVSSVLKWLSLMLEIRERDIKYSSPR</sequence>
<proteinExistence type="inferred from homology"/>
<dbReference type="EMBL" id="CAKMRJ010005453">
    <property type="protein sequence ID" value="CAH1443471.1"/>
    <property type="molecule type" value="Genomic_DNA"/>
</dbReference>
<dbReference type="GO" id="GO:0003700">
    <property type="term" value="F:DNA-binding transcription factor activity"/>
    <property type="evidence" value="ECO:0007669"/>
    <property type="project" value="TreeGrafter"/>
</dbReference>
<dbReference type="Pfam" id="PF20451">
    <property type="entry name" value="Calmod_bind_M"/>
    <property type="match status" value="1"/>
</dbReference>
<dbReference type="PANTHER" id="PTHR31713:SF79">
    <property type="entry name" value="CALMODULIN-BINDING PROTEIN60"/>
    <property type="match status" value="1"/>
</dbReference>
<protein>
    <recommendedName>
        <fullName evidence="14">Calmodulin-binding protein 60 A</fullName>
    </recommendedName>
</protein>
<evidence type="ECO:0000256" key="1">
    <source>
        <dbReference type="ARBA" id="ARBA00004123"/>
    </source>
</evidence>
<comment type="subcellular location">
    <subcellularLocation>
        <location evidence="1">Nucleus</location>
    </subcellularLocation>
</comment>
<evidence type="ECO:0008006" key="14">
    <source>
        <dbReference type="Google" id="ProtNLM"/>
    </source>
</evidence>
<dbReference type="AlphaFoldDB" id="A0AAU9NZQ2"/>
<keyword evidence="6" id="KW-0804">Transcription</keyword>
<dbReference type="Pfam" id="PF07887">
    <property type="entry name" value="Calmodulin_bind"/>
    <property type="match status" value="1"/>
</dbReference>
<feature type="domain" description="Calmodulin binding protein-like N-terminal" evidence="9">
    <location>
        <begin position="143"/>
        <end position="289"/>
    </location>
</feature>
<dbReference type="Proteomes" id="UP001157418">
    <property type="component" value="Unassembled WGS sequence"/>
</dbReference>
<evidence type="ECO:0000256" key="4">
    <source>
        <dbReference type="ARBA" id="ARBA00023125"/>
    </source>
</evidence>
<evidence type="ECO:0000256" key="5">
    <source>
        <dbReference type="ARBA" id="ARBA00023159"/>
    </source>
</evidence>